<dbReference type="Gene3D" id="2.60.40.10">
    <property type="entry name" value="Immunoglobulins"/>
    <property type="match status" value="2"/>
</dbReference>
<proteinExistence type="predicted"/>
<dbReference type="PANTHER" id="PTHR43118:SF1">
    <property type="entry name" value="RHAMNOGALACTURONAN LYASE (EUROFUNG)"/>
    <property type="match status" value="1"/>
</dbReference>
<reference evidence="4" key="1">
    <citation type="submission" date="2023-07" db="EMBL/GenBank/DDBJ databases">
        <title>Wenyingzhuangia sp. chi5 genome sequencing and assembly.</title>
        <authorList>
            <person name="Park S."/>
        </authorList>
    </citation>
    <scope>NUCLEOTIDE SEQUENCE</scope>
    <source>
        <strain evidence="4">Chi5</strain>
    </source>
</reference>
<keyword evidence="5" id="KW-1185">Reference proteome</keyword>
<dbReference type="Proteomes" id="UP001168642">
    <property type="component" value="Unassembled WGS sequence"/>
</dbReference>
<dbReference type="InterPro" id="IPR008979">
    <property type="entry name" value="Galactose-bd-like_sf"/>
</dbReference>
<evidence type="ECO:0000256" key="2">
    <source>
        <dbReference type="SAM" id="SignalP"/>
    </source>
</evidence>
<dbReference type="NCBIfam" id="TIGR04183">
    <property type="entry name" value="Por_Secre_tail"/>
    <property type="match status" value="1"/>
</dbReference>
<dbReference type="SUPFAM" id="SSF69318">
    <property type="entry name" value="Integrin alpha N-terminal domain"/>
    <property type="match status" value="1"/>
</dbReference>
<dbReference type="InterPro" id="IPR005084">
    <property type="entry name" value="CBM6"/>
</dbReference>
<dbReference type="PROSITE" id="PS51175">
    <property type="entry name" value="CBM6"/>
    <property type="match status" value="1"/>
</dbReference>
<evidence type="ECO:0000256" key="1">
    <source>
        <dbReference type="ARBA" id="ARBA00022729"/>
    </source>
</evidence>
<dbReference type="Pfam" id="PF21348">
    <property type="entry name" value="RGL11_C"/>
    <property type="match status" value="1"/>
</dbReference>
<name>A0ABT8VUP2_9FLAO</name>
<dbReference type="InterPro" id="IPR028994">
    <property type="entry name" value="Integrin_alpha_N"/>
</dbReference>
<dbReference type="RefSeq" id="WP_302884934.1">
    <property type="nucleotide sequence ID" value="NZ_JAUMIT010000007.1"/>
</dbReference>
<dbReference type="SUPFAM" id="SSF49785">
    <property type="entry name" value="Galactose-binding domain-like"/>
    <property type="match status" value="1"/>
</dbReference>
<protein>
    <submittedName>
        <fullName evidence="4">CBM35 domain-containing protein</fullName>
    </submittedName>
</protein>
<dbReference type="EMBL" id="JAUMIT010000007">
    <property type="protein sequence ID" value="MDO3695657.1"/>
    <property type="molecule type" value="Genomic_DNA"/>
</dbReference>
<dbReference type="InterPro" id="IPR013783">
    <property type="entry name" value="Ig-like_fold"/>
</dbReference>
<accession>A0ABT8VUP2</accession>
<dbReference type="InterPro" id="IPR034641">
    <property type="entry name" value="RGL11"/>
</dbReference>
<dbReference type="InterPro" id="IPR049366">
    <property type="entry name" value="RGL11_C"/>
</dbReference>
<dbReference type="PANTHER" id="PTHR43118">
    <property type="entry name" value="RHAMNOGALACTURONAN LYASE (EUROFUNG)"/>
    <property type="match status" value="1"/>
</dbReference>
<organism evidence="4 5">
    <name type="scientific">Wenyingzhuangia gilva</name>
    <dbReference type="NCBI Taxonomy" id="3057677"/>
    <lineage>
        <taxon>Bacteria</taxon>
        <taxon>Pseudomonadati</taxon>
        <taxon>Bacteroidota</taxon>
        <taxon>Flavobacteriia</taxon>
        <taxon>Flavobacteriales</taxon>
        <taxon>Flavobacteriaceae</taxon>
        <taxon>Wenyingzhuangia</taxon>
    </lineage>
</organism>
<dbReference type="Gene3D" id="2.60.120.260">
    <property type="entry name" value="Galactose-binding domain-like"/>
    <property type="match status" value="1"/>
</dbReference>
<evidence type="ECO:0000313" key="5">
    <source>
        <dbReference type="Proteomes" id="UP001168642"/>
    </source>
</evidence>
<evidence type="ECO:0000313" key="4">
    <source>
        <dbReference type="EMBL" id="MDO3695657.1"/>
    </source>
</evidence>
<gene>
    <name evidence="4" type="ORF">QVZ41_12475</name>
</gene>
<dbReference type="InterPro" id="IPR041624">
    <property type="entry name" value="RGI_lyase"/>
</dbReference>
<feature type="domain" description="CBM6" evidence="3">
    <location>
        <begin position="810"/>
        <end position="937"/>
    </location>
</feature>
<keyword evidence="1 2" id="KW-0732">Signal</keyword>
<dbReference type="Pfam" id="PF16990">
    <property type="entry name" value="CBM_35"/>
    <property type="match status" value="1"/>
</dbReference>
<dbReference type="Pfam" id="PF18370">
    <property type="entry name" value="RGI_lyase"/>
    <property type="match status" value="1"/>
</dbReference>
<dbReference type="CDD" id="cd04082">
    <property type="entry name" value="CBM35_pectate_lyase-like"/>
    <property type="match status" value="1"/>
</dbReference>
<evidence type="ECO:0000259" key="3">
    <source>
        <dbReference type="PROSITE" id="PS51175"/>
    </source>
</evidence>
<feature type="chain" id="PRO_5047217707" evidence="2">
    <location>
        <begin position="25"/>
        <end position="1046"/>
    </location>
</feature>
<sequence>MKKTFLLLFAMSMMLCMTSMNVQAQRYMEKLDSGLIAMRTGTNSVLISWRILGNEYAQNATYNLYRESTLIASNLSVSNYVDATSTDYSYSVAAVIGGTEQALSPATTIRGWESFTIPVNSINGSYTTHTVNDASVGDLDGDGQYEIVVKRLAIDESANSTNYHHLEAYELDGTFMWSINMGPNLIHNQEVNFLVYDFDNDGKAEIATRTSDGMIDGQGNNIGDRDGDGQINYRSTAAANGPFLFRVNGPDYISIFNGETGAEIAWDSYIDLAPIEQWGLPGMNLSQLGHRSTKCMWAVAYTDGINPSFVISRGIYERIKLEAWNFRNGTLTKEWAWDSNPNGQATAYTGQGNHNLAAGDLDGDGRDEITYGGMAINEYGVGMYSTGFGHGDAAHLADINPNIAGLEFFGAQEYANGSTIPGLAIRNATNGNVQWASYSSGDIGRCMAADIDPNYYGMEVWGSDGSGLRSCTGQQISTNIPTATGGGASYNFGIWWDGDVQREILDKTVIGKWNGSGTDRMATLYNIEPISDNNGSKSNPCLMADILGDWREEVIYRRTDNTGMVVFVSPYSTTQRMYTLMHDPNYRSAIAWQNNTYNQPPNLGFYFGGGMTTPPNPNIQLVEPVPNGITLQATADNGVVNLSWALQGISGIQEVLRDTDPNPAGRVRLSYVTNGTTYTDNTVTNGTTYYYWIKVTATDGNTYNSAAIEATPQSCTPTAITPYLQVDGGSWQTATDVTIDQGSSVKFGPHPTSGGTWAWSGCGSSGSSREYTVTPTGNCTATATYTNSAGCVTTQNFNITVNSTQTIGIAIQENETGFCGVDGTVDSNNAGYSGTGFANTSNASGNGIDWSVAVPSSGTYTLRWKYANGGTTDRNGNVIVNGTNVTSASFPSTGNWTTWSENSNSTVTVTLAAGVNSIRLEATTSSGLGNIDKLEVEGISPVANNCSGSGSRKGIASEIIEEGDVNDNNSKLYISPNPVNAGETLKVTLPKEAKQMNVYSTQGQLLYSSVLSGQSSINLNYPLHPGIYILIVLSEEGSQQTKLIVK</sequence>
<dbReference type="InterPro" id="IPR026444">
    <property type="entry name" value="Secre_tail"/>
</dbReference>
<feature type="signal peptide" evidence="2">
    <location>
        <begin position="1"/>
        <end position="24"/>
    </location>
</feature>
<comment type="caution">
    <text evidence="4">The sequence shown here is derived from an EMBL/GenBank/DDBJ whole genome shotgun (WGS) entry which is preliminary data.</text>
</comment>